<dbReference type="EMBL" id="KZ454948">
    <property type="protein sequence ID" value="PNW69751.1"/>
    <property type="molecule type" value="Genomic_DNA"/>
</dbReference>
<accession>A0A2K3CN93</accession>
<reference evidence="2 3" key="1">
    <citation type="journal article" date="2007" name="Science">
        <title>The Chlamydomonas genome reveals the evolution of key animal and plant functions.</title>
        <authorList>
            <person name="Merchant S.S."/>
            <person name="Prochnik S.E."/>
            <person name="Vallon O."/>
            <person name="Harris E.H."/>
            <person name="Karpowicz S.J."/>
            <person name="Witman G.B."/>
            <person name="Terry A."/>
            <person name="Salamov A."/>
            <person name="Fritz-Laylin L.K."/>
            <person name="Marechal-Drouard L."/>
            <person name="Marshall W.F."/>
            <person name="Qu L.H."/>
            <person name="Nelson D.R."/>
            <person name="Sanderfoot A.A."/>
            <person name="Spalding M.H."/>
            <person name="Kapitonov V.V."/>
            <person name="Ren Q."/>
            <person name="Ferris P."/>
            <person name="Lindquist E."/>
            <person name="Shapiro H."/>
            <person name="Lucas S.M."/>
            <person name="Grimwood J."/>
            <person name="Schmutz J."/>
            <person name="Cardol P."/>
            <person name="Cerutti H."/>
            <person name="Chanfreau G."/>
            <person name="Chen C.L."/>
            <person name="Cognat V."/>
            <person name="Croft M.T."/>
            <person name="Dent R."/>
            <person name="Dutcher S."/>
            <person name="Fernandez E."/>
            <person name="Fukuzawa H."/>
            <person name="Gonzalez-Ballester D."/>
            <person name="Gonzalez-Halphen D."/>
            <person name="Hallmann A."/>
            <person name="Hanikenne M."/>
            <person name="Hippler M."/>
            <person name="Inwood W."/>
            <person name="Jabbari K."/>
            <person name="Kalanon M."/>
            <person name="Kuras R."/>
            <person name="Lefebvre P.A."/>
            <person name="Lemaire S.D."/>
            <person name="Lobanov A.V."/>
            <person name="Lohr M."/>
            <person name="Manuell A."/>
            <person name="Meier I."/>
            <person name="Mets L."/>
            <person name="Mittag M."/>
            <person name="Mittelmeier T."/>
            <person name="Moroney J.V."/>
            <person name="Moseley J."/>
            <person name="Napoli C."/>
            <person name="Nedelcu A.M."/>
            <person name="Niyogi K."/>
            <person name="Novoselov S.V."/>
            <person name="Paulsen I.T."/>
            <person name="Pazour G."/>
            <person name="Purton S."/>
            <person name="Ral J.P."/>
            <person name="Riano-Pachon D.M."/>
            <person name="Riekhof W."/>
            <person name="Rymarquis L."/>
            <person name="Schroda M."/>
            <person name="Stern D."/>
            <person name="Umen J."/>
            <person name="Willows R."/>
            <person name="Wilson N."/>
            <person name="Zimmer S.L."/>
            <person name="Allmer J."/>
            <person name="Balk J."/>
            <person name="Bisova K."/>
            <person name="Chen C.J."/>
            <person name="Elias M."/>
            <person name="Gendler K."/>
            <person name="Hauser C."/>
            <person name="Lamb M.R."/>
            <person name="Ledford H."/>
            <person name="Long J.C."/>
            <person name="Minagawa J."/>
            <person name="Page M.D."/>
            <person name="Pan J."/>
            <person name="Pootakham W."/>
            <person name="Roje S."/>
            <person name="Rose A."/>
            <person name="Stahlberg E."/>
            <person name="Terauchi A.M."/>
            <person name="Yang P."/>
            <person name="Ball S."/>
            <person name="Bowler C."/>
            <person name="Dieckmann C.L."/>
            <person name="Gladyshev V.N."/>
            <person name="Green P."/>
            <person name="Jorgensen R."/>
            <person name="Mayfield S."/>
            <person name="Mueller-Roeber B."/>
            <person name="Rajamani S."/>
            <person name="Sayre R.T."/>
            <person name="Brokstein P."/>
            <person name="Dubchak I."/>
            <person name="Goodstein D."/>
            <person name="Hornick L."/>
            <person name="Huang Y.W."/>
            <person name="Jhaveri J."/>
            <person name="Luo Y."/>
            <person name="Martinez D."/>
            <person name="Ngau W.C."/>
            <person name="Otillar B."/>
            <person name="Poliakov A."/>
            <person name="Porter A."/>
            <person name="Szajkowski L."/>
            <person name="Werner G."/>
            <person name="Zhou K."/>
            <person name="Grigoriev I.V."/>
            <person name="Rokhsar D.S."/>
            <person name="Grossman A.R."/>
        </authorList>
    </citation>
    <scope>NUCLEOTIDE SEQUENCE [LARGE SCALE GENOMIC DNA]</scope>
    <source>
        <strain evidence="3">CC-503</strain>
    </source>
</reference>
<dbReference type="RefSeq" id="XP_042914174.1">
    <property type="nucleotide sequence ID" value="XM_043072883.1"/>
</dbReference>
<feature type="compositionally biased region" description="Low complexity" evidence="1">
    <location>
        <begin position="83"/>
        <end position="96"/>
    </location>
</feature>
<dbReference type="Gramene" id="PNW69751">
    <property type="protein sequence ID" value="PNW69751"/>
    <property type="gene ID" value="CHLRE_21g752197v5"/>
</dbReference>
<feature type="region of interest" description="Disordered" evidence="1">
    <location>
        <begin position="61"/>
        <end position="96"/>
    </location>
</feature>
<name>A0A2K3CN93_CHLRE</name>
<evidence type="ECO:0000313" key="3">
    <source>
        <dbReference type="Proteomes" id="UP000006906"/>
    </source>
</evidence>
<dbReference type="KEGG" id="cre:CHLRE_21g752197v5"/>
<proteinExistence type="predicted"/>
<organism evidence="2 3">
    <name type="scientific">Chlamydomonas reinhardtii</name>
    <name type="common">Chlamydomonas smithii</name>
    <dbReference type="NCBI Taxonomy" id="3055"/>
    <lineage>
        <taxon>Eukaryota</taxon>
        <taxon>Viridiplantae</taxon>
        <taxon>Chlorophyta</taxon>
        <taxon>core chlorophytes</taxon>
        <taxon>Chlorophyceae</taxon>
        <taxon>CS clade</taxon>
        <taxon>Chlamydomonadales</taxon>
        <taxon>Chlamydomonadaceae</taxon>
        <taxon>Chlamydomonas</taxon>
    </lineage>
</organism>
<feature type="compositionally biased region" description="Low complexity" evidence="1">
    <location>
        <begin position="20"/>
        <end position="36"/>
    </location>
</feature>
<keyword evidence="3" id="KW-1185">Reference proteome</keyword>
<evidence type="ECO:0000256" key="1">
    <source>
        <dbReference type="SAM" id="MobiDB-lite"/>
    </source>
</evidence>
<gene>
    <name evidence="2" type="ORF">CHLRE_21g752197v5</name>
</gene>
<dbReference type="AlphaFoldDB" id="A0A2K3CN93"/>
<sequence>MRARGKLPPCAKRSRLQTPSSDGTSAAAVSGAGPPSSGYGAGGGGLGLAVAVVATGALLGDGDGELQPPAAKRSRLQTPSSDGTSAAAVSGAGPPSSGYGAGGGGLGLAAAVVATGGGLSVAEIVALCAMPRLQPSTVEVDHAMKVLQNQKPPPAPPGSLPMHLRPAALQAMIVAIQEGRCPQEAASVFITEVAQ</sequence>
<evidence type="ECO:0000313" key="2">
    <source>
        <dbReference type="EMBL" id="PNW69751.1"/>
    </source>
</evidence>
<protein>
    <submittedName>
        <fullName evidence="2">Uncharacterized protein</fullName>
    </submittedName>
</protein>
<dbReference type="GeneID" id="66057264"/>
<dbReference type="InParanoid" id="A0A2K3CN93"/>
<dbReference type="Proteomes" id="UP000006906">
    <property type="component" value="Unassembled WGS sequence"/>
</dbReference>
<feature type="region of interest" description="Disordered" evidence="1">
    <location>
        <begin position="1"/>
        <end position="36"/>
    </location>
</feature>